<evidence type="ECO:0000256" key="11">
    <source>
        <dbReference type="ARBA" id="ARBA00049513"/>
    </source>
</evidence>
<dbReference type="PANTHER" id="PTHR45846:SF1">
    <property type="entry name" value="TRNA-DIHYDROURIDINE(47) SYNTHASE [NAD(P)(+)]-LIKE"/>
    <property type="match status" value="1"/>
</dbReference>
<evidence type="ECO:0000256" key="3">
    <source>
        <dbReference type="ARBA" id="ARBA00015300"/>
    </source>
</evidence>
<dbReference type="SUPFAM" id="SSF51395">
    <property type="entry name" value="FMN-linked oxidoreductases"/>
    <property type="match status" value="1"/>
</dbReference>
<dbReference type="GO" id="GO:0003723">
    <property type="term" value="F:RNA binding"/>
    <property type="evidence" value="ECO:0007669"/>
    <property type="project" value="TreeGrafter"/>
</dbReference>
<evidence type="ECO:0000256" key="10">
    <source>
        <dbReference type="ARBA" id="ARBA00049447"/>
    </source>
</evidence>
<organism evidence="15 16">
    <name type="scientific">Armadillidium nasatum</name>
    <dbReference type="NCBI Taxonomy" id="96803"/>
    <lineage>
        <taxon>Eukaryota</taxon>
        <taxon>Metazoa</taxon>
        <taxon>Ecdysozoa</taxon>
        <taxon>Arthropoda</taxon>
        <taxon>Crustacea</taxon>
        <taxon>Multicrustacea</taxon>
        <taxon>Malacostraca</taxon>
        <taxon>Eumalacostraca</taxon>
        <taxon>Peracarida</taxon>
        <taxon>Isopoda</taxon>
        <taxon>Oniscidea</taxon>
        <taxon>Crinocheta</taxon>
        <taxon>Armadillidiidae</taxon>
        <taxon>Armadillidium</taxon>
    </lineage>
</organism>
<keyword evidence="16" id="KW-1185">Reference proteome</keyword>
<feature type="domain" description="C3H1-type" evidence="14">
    <location>
        <begin position="70"/>
        <end position="95"/>
    </location>
</feature>
<evidence type="ECO:0000256" key="9">
    <source>
        <dbReference type="ARBA" id="ARBA00048342"/>
    </source>
</evidence>
<gene>
    <name evidence="15" type="primary">dus3l</name>
    <name evidence="15" type="ORF">Anas_12331</name>
</gene>
<comment type="catalytic activity">
    <reaction evidence="8">
        <text>5,6-dihydrouridine(47) in tRNA + NAD(+) = uridine(47) in tRNA + NADH + H(+)</text>
        <dbReference type="Rhea" id="RHEA:53364"/>
        <dbReference type="Rhea" id="RHEA-COMP:13539"/>
        <dbReference type="Rhea" id="RHEA-COMP:13540"/>
        <dbReference type="ChEBI" id="CHEBI:15378"/>
        <dbReference type="ChEBI" id="CHEBI:57540"/>
        <dbReference type="ChEBI" id="CHEBI:57945"/>
        <dbReference type="ChEBI" id="CHEBI:65315"/>
        <dbReference type="ChEBI" id="CHEBI:74443"/>
        <dbReference type="EC" id="1.3.1.89"/>
    </reaction>
    <physiologicalReaction direction="right-to-left" evidence="8">
        <dbReference type="Rhea" id="RHEA:53366"/>
    </physiologicalReaction>
</comment>
<feature type="compositionally biased region" description="Basic and acidic residues" evidence="13">
    <location>
        <begin position="119"/>
        <end position="146"/>
    </location>
</feature>
<accession>A0A5N5T367</accession>
<dbReference type="PROSITE" id="PS50103">
    <property type="entry name" value="ZF_C3H1"/>
    <property type="match status" value="2"/>
</dbReference>
<dbReference type="Proteomes" id="UP000326759">
    <property type="component" value="Unassembled WGS sequence"/>
</dbReference>
<comment type="similarity">
    <text evidence="1">Belongs to the Dus family. Dus3 subfamily.</text>
</comment>
<dbReference type="EMBL" id="SEYY01014308">
    <property type="protein sequence ID" value="KAB7500348.1"/>
    <property type="molecule type" value="Genomic_DNA"/>
</dbReference>
<dbReference type="EC" id="1.3.1.89" evidence="2"/>
<dbReference type="InterPro" id="IPR000571">
    <property type="entry name" value="Znf_CCCH"/>
</dbReference>
<dbReference type="PANTHER" id="PTHR45846">
    <property type="entry name" value="TRNA-DIHYDROURIDINE(47) SYNTHASE [NAD(P)(+)]-LIKE"/>
    <property type="match status" value="1"/>
</dbReference>
<dbReference type="AlphaFoldDB" id="A0A5N5T367"/>
<evidence type="ECO:0000256" key="4">
    <source>
        <dbReference type="ARBA" id="ARBA00022664"/>
    </source>
</evidence>
<dbReference type="Gene3D" id="3.20.20.70">
    <property type="entry name" value="Aldolase class I"/>
    <property type="match status" value="1"/>
</dbReference>
<evidence type="ECO:0000256" key="6">
    <source>
        <dbReference type="ARBA" id="ARBA00033783"/>
    </source>
</evidence>
<proteinExistence type="inferred from homology"/>
<feature type="zinc finger region" description="C3H1-type" evidence="12">
    <location>
        <begin position="70"/>
        <end position="95"/>
    </location>
</feature>
<keyword evidence="4" id="KW-0507">mRNA processing</keyword>
<evidence type="ECO:0000256" key="2">
    <source>
        <dbReference type="ARBA" id="ARBA00012376"/>
    </source>
</evidence>
<sequence length="224" mass="25393">MSSETPNLQEPLSLENVNDGIAQIKQELCRSHWCLLPTETSEGKCAFEKCPFSHDVEEFLKNKPEDLGSTCHNFDTYGFCPYGVVCRYGSNHIELNRSVVNIEKQKMYESKPPVKNVLKKGEKGKSKPERKENKISEENGSGEDKPNNNINRIGPASDEDLIRLRPSEKKKIDWEDKLYLAPLTTLGNLPYRRVCKRLGADITCSEMALSTRLLQATKSEWAPC</sequence>
<dbReference type="Pfam" id="PF25585">
    <property type="entry name" value="zf-CCCH_DUS3L"/>
    <property type="match status" value="1"/>
</dbReference>
<evidence type="ECO:0000313" key="16">
    <source>
        <dbReference type="Proteomes" id="UP000326759"/>
    </source>
</evidence>
<reference evidence="15 16" key="1">
    <citation type="journal article" date="2019" name="PLoS Biol.">
        <title>Sex chromosomes control vertical transmission of feminizing Wolbachia symbionts in an isopod.</title>
        <authorList>
            <person name="Becking T."/>
            <person name="Chebbi M.A."/>
            <person name="Giraud I."/>
            <person name="Moumen B."/>
            <person name="Laverre T."/>
            <person name="Caubet Y."/>
            <person name="Peccoud J."/>
            <person name="Gilbert C."/>
            <person name="Cordaux R."/>
        </authorList>
    </citation>
    <scope>NUCLEOTIDE SEQUENCE [LARGE SCALE GENOMIC DNA]</scope>
    <source>
        <strain evidence="15">ANa2</strain>
        <tissue evidence="15">Whole body excluding digestive tract and cuticle</tissue>
    </source>
</reference>
<evidence type="ECO:0000259" key="14">
    <source>
        <dbReference type="PROSITE" id="PS50103"/>
    </source>
</evidence>
<evidence type="ECO:0000256" key="12">
    <source>
        <dbReference type="PROSITE-ProRule" id="PRU00723"/>
    </source>
</evidence>
<evidence type="ECO:0000256" key="7">
    <source>
        <dbReference type="ARBA" id="ARBA00045365"/>
    </source>
</evidence>
<dbReference type="OrthoDB" id="259935at2759"/>
<feature type="region of interest" description="Disordered" evidence="13">
    <location>
        <begin position="111"/>
        <end position="160"/>
    </location>
</feature>
<evidence type="ECO:0000256" key="13">
    <source>
        <dbReference type="SAM" id="MobiDB-lite"/>
    </source>
</evidence>
<feature type="zinc finger region" description="C3H1-type" evidence="12">
    <location>
        <begin position="23"/>
        <end position="57"/>
    </location>
</feature>
<feature type="domain" description="C3H1-type" evidence="14">
    <location>
        <begin position="23"/>
        <end position="57"/>
    </location>
</feature>
<evidence type="ECO:0000313" key="15">
    <source>
        <dbReference type="EMBL" id="KAB7500348.1"/>
    </source>
</evidence>
<evidence type="ECO:0000256" key="8">
    <source>
        <dbReference type="ARBA" id="ARBA00048266"/>
    </source>
</evidence>
<evidence type="ECO:0000256" key="5">
    <source>
        <dbReference type="ARBA" id="ARBA00030416"/>
    </source>
</evidence>
<dbReference type="GO" id="GO:0102265">
    <property type="term" value="F:tRNA-dihydrouridine47 synthase activity"/>
    <property type="evidence" value="ECO:0007669"/>
    <property type="project" value="UniProtKB-EC"/>
</dbReference>
<keyword evidence="12" id="KW-0862">Zinc</keyword>
<comment type="caution">
    <text evidence="15">The sequence shown here is derived from an EMBL/GenBank/DDBJ whole genome shotgun (WGS) entry which is preliminary data.</text>
</comment>
<dbReference type="InterPro" id="IPR013785">
    <property type="entry name" value="Aldolase_TIM"/>
</dbReference>
<dbReference type="GO" id="GO:0008270">
    <property type="term" value="F:zinc ion binding"/>
    <property type="evidence" value="ECO:0007669"/>
    <property type="project" value="UniProtKB-KW"/>
</dbReference>
<name>A0A5N5T367_9CRUS</name>
<comment type="catalytic activity">
    <reaction evidence="10">
        <text>a 5,6-dihydrouridine in mRNA + NADP(+) = a uridine in mRNA + NADPH + H(+)</text>
        <dbReference type="Rhea" id="RHEA:69855"/>
        <dbReference type="Rhea" id="RHEA-COMP:14658"/>
        <dbReference type="Rhea" id="RHEA-COMP:17789"/>
        <dbReference type="ChEBI" id="CHEBI:15378"/>
        <dbReference type="ChEBI" id="CHEBI:57783"/>
        <dbReference type="ChEBI" id="CHEBI:58349"/>
        <dbReference type="ChEBI" id="CHEBI:65315"/>
        <dbReference type="ChEBI" id="CHEBI:74443"/>
    </reaction>
    <physiologicalReaction direction="right-to-left" evidence="10">
        <dbReference type="Rhea" id="RHEA:69857"/>
    </physiologicalReaction>
</comment>
<keyword evidence="12" id="KW-0479">Metal-binding</keyword>
<evidence type="ECO:0000256" key="1">
    <source>
        <dbReference type="ARBA" id="ARBA00005451"/>
    </source>
</evidence>
<comment type="catalytic activity">
    <reaction evidence="11">
        <text>5,6-dihydrouridine(47) in tRNA + NADP(+) = uridine(47) in tRNA + NADPH + H(+)</text>
        <dbReference type="Rhea" id="RHEA:53360"/>
        <dbReference type="Rhea" id="RHEA-COMP:13539"/>
        <dbReference type="Rhea" id="RHEA-COMP:13540"/>
        <dbReference type="ChEBI" id="CHEBI:15378"/>
        <dbReference type="ChEBI" id="CHEBI:57783"/>
        <dbReference type="ChEBI" id="CHEBI:58349"/>
        <dbReference type="ChEBI" id="CHEBI:65315"/>
        <dbReference type="ChEBI" id="CHEBI:74443"/>
        <dbReference type="EC" id="1.3.1.89"/>
    </reaction>
    <physiologicalReaction direction="right-to-left" evidence="11">
        <dbReference type="Rhea" id="RHEA:53362"/>
    </physiologicalReaction>
</comment>
<dbReference type="GO" id="GO:0006397">
    <property type="term" value="P:mRNA processing"/>
    <property type="evidence" value="ECO:0007669"/>
    <property type="project" value="UniProtKB-KW"/>
</dbReference>
<comment type="function">
    <text evidence="7">Catalyzes the synthesis of dihydrouridine, a modified base, in various RNAs, such as tRNAs, mRNAs and some long non-coding RNAs (lncRNAs). Mainly modifies the uridine in position 47 (U47) in the D-loop of most cytoplasmic tRNAs. Also able to mediate the formation of dihydrouridine in some mRNAs, thereby regulating their translation.</text>
</comment>
<keyword evidence="12" id="KW-0863">Zinc-finger</keyword>
<protein>
    <recommendedName>
        <fullName evidence="3">tRNA-dihydrouridine(47) synthase [NAD(P)(+)]-like</fullName>
        <ecNumber evidence="2">1.3.1.89</ecNumber>
    </recommendedName>
    <alternativeName>
        <fullName evidence="6">mRNA-dihydrouridine synthase DUS3L</fullName>
    </alternativeName>
    <alternativeName>
        <fullName evidence="5">tRNA-dihydrouridine synthase 3-like</fullName>
    </alternativeName>
</protein>
<comment type="catalytic activity">
    <reaction evidence="9">
        <text>a 5,6-dihydrouridine in mRNA + NAD(+) = a uridine in mRNA + NADH + H(+)</text>
        <dbReference type="Rhea" id="RHEA:69851"/>
        <dbReference type="Rhea" id="RHEA-COMP:14658"/>
        <dbReference type="Rhea" id="RHEA-COMP:17789"/>
        <dbReference type="ChEBI" id="CHEBI:15378"/>
        <dbReference type="ChEBI" id="CHEBI:57540"/>
        <dbReference type="ChEBI" id="CHEBI:57945"/>
        <dbReference type="ChEBI" id="CHEBI:65315"/>
        <dbReference type="ChEBI" id="CHEBI:74443"/>
    </reaction>
    <physiologicalReaction direction="right-to-left" evidence="9">
        <dbReference type="Rhea" id="RHEA:69853"/>
    </physiologicalReaction>
</comment>